<dbReference type="Pfam" id="PF00456">
    <property type="entry name" value="Transketolase_N"/>
    <property type="match status" value="1"/>
</dbReference>
<dbReference type="SUPFAM" id="SSF52518">
    <property type="entry name" value="Thiamin diphosphate-binding fold (THDP-binding)"/>
    <property type="match status" value="1"/>
</dbReference>
<dbReference type="Gene3D" id="3.40.50.970">
    <property type="match status" value="1"/>
</dbReference>
<dbReference type="EMBL" id="JASCXX010000006">
    <property type="protein sequence ID" value="MDI6448658.1"/>
    <property type="molecule type" value="Genomic_DNA"/>
</dbReference>
<dbReference type="InterPro" id="IPR005474">
    <property type="entry name" value="Transketolase_N"/>
</dbReference>
<dbReference type="Proteomes" id="UP001431776">
    <property type="component" value="Unassembled WGS sequence"/>
</dbReference>
<proteinExistence type="inferred from homology"/>
<evidence type="ECO:0000313" key="6">
    <source>
        <dbReference type="Proteomes" id="UP001431776"/>
    </source>
</evidence>
<sequence length="285" mass="31708">MPSQFSRNTERTADDLQVRSIHYRKRLLQCIKRANAGHTGGDLSCVDILNVLYNRILNVSPQTFDSPDRDRYVQSKGHSVEALYVVLSDRGFFPESDLETLCCRASHYVGHPTRKVRGIEQNTGALGHGLAFSVGVALAGKRDGRGYRVYTLLGDGELAEGSNWESMLTAAHYRLDNLVAIVDRNTLQITGRTEDVCALEPLAGKMEAFGWAVREVDGHDLDALTEVFDAAPFAADKPSAVIARTIKGKGVRFMENDPKWHHHVPTDEQLARALHELDERLKEAQ</sequence>
<evidence type="ECO:0000256" key="1">
    <source>
        <dbReference type="ARBA" id="ARBA00001964"/>
    </source>
</evidence>
<evidence type="ECO:0000256" key="3">
    <source>
        <dbReference type="ARBA" id="ARBA00023052"/>
    </source>
</evidence>
<evidence type="ECO:0000259" key="4">
    <source>
        <dbReference type="Pfam" id="PF00456"/>
    </source>
</evidence>
<dbReference type="PANTHER" id="PTHR47514">
    <property type="entry name" value="TRANSKETOLASE N-TERMINAL SECTION-RELATED"/>
    <property type="match status" value="1"/>
</dbReference>
<keyword evidence="3" id="KW-0786">Thiamine pyrophosphate</keyword>
<organism evidence="5 6">
    <name type="scientific">Anaerobaca lacustris</name>
    <dbReference type="NCBI Taxonomy" id="3044600"/>
    <lineage>
        <taxon>Bacteria</taxon>
        <taxon>Pseudomonadati</taxon>
        <taxon>Planctomycetota</taxon>
        <taxon>Phycisphaerae</taxon>
        <taxon>Sedimentisphaerales</taxon>
        <taxon>Anaerobacaceae</taxon>
        <taxon>Anaerobaca</taxon>
    </lineage>
</organism>
<dbReference type="InterPro" id="IPR029061">
    <property type="entry name" value="THDP-binding"/>
</dbReference>
<evidence type="ECO:0000313" key="5">
    <source>
        <dbReference type="EMBL" id="MDI6448658.1"/>
    </source>
</evidence>
<reference evidence="5" key="1">
    <citation type="submission" date="2023-05" db="EMBL/GenBank/DDBJ databases">
        <title>Anaerotaeda fermentans gen. nov., sp. nov., a novel anaerobic planctomycete of the new family within the order Sedimentisphaerales isolated from Taman Peninsula, Russia.</title>
        <authorList>
            <person name="Khomyakova M.A."/>
            <person name="Merkel A.Y."/>
            <person name="Slobodkin A.I."/>
        </authorList>
    </citation>
    <scope>NUCLEOTIDE SEQUENCE</scope>
    <source>
        <strain evidence="5">M17dextr</strain>
    </source>
</reference>
<dbReference type="RefSeq" id="WP_349244068.1">
    <property type="nucleotide sequence ID" value="NZ_JASCXX010000006.1"/>
</dbReference>
<comment type="caution">
    <text evidence="5">The sequence shown here is derived from an EMBL/GenBank/DDBJ whole genome shotgun (WGS) entry which is preliminary data.</text>
</comment>
<dbReference type="AlphaFoldDB" id="A0AAW6TSI7"/>
<keyword evidence="6" id="KW-1185">Reference proteome</keyword>
<comment type="similarity">
    <text evidence="2">Belongs to the transketolase family.</text>
</comment>
<comment type="cofactor">
    <cofactor evidence="1">
        <name>thiamine diphosphate</name>
        <dbReference type="ChEBI" id="CHEBI:58937"/>
    </cofactor>
</comment>
<dbReference type="CDD" id="cd02012">
    <property type="entry name" value="TPP_TK"/>
    <property type="match status" value="1"/>
</dbReference>
<gene>
    <name evidence="5" type="ORF">QJ522_06350</name>
</gene>
<name>A0AAW6TSI7_9BACT</name>
<feature type="domain" description="Transketolase N-terminal" evidence="4">
    <location>
        <begin position="28"/>
        <end position="262"/>
    </location>
</feature>
<protein>
    <submittedName>
        <fullName evidence="5">Transketolase</fullName>
    </submittedName>
</protein>
<accession>A0AAW6TSI7</accession>
<evidence type="ECO:0000256" key="2">
    <source>
        <dbReference type="ARBA" id="ARBA00007131"/>
    </source>
</evidence>
<dbReference type="PANTHER" id="PTHR47514:SF1">
    <property type="entry name" value="TRANSKETOLASE N-TERMINAL SECTION-RELATED"/>
    <property type="match status" value="1"/>
</dbReference>